<dbReference type="InterPro" id="IPR050721">
    <property type="entry name" value="Trk_Ktr_HKT_K-transport"/>
</dbReference>
<evidence type="ECO:0000259" key="3">
    <source>
        <dbReference type="PROSITE" id="PS51201"/>
    </source>
</evidence>
<accession>A0A7V3REZ0</accession>
<feature type="domain" description="RCK C-terminal" evidence="4">
    <location>
        <begin position="260"/>
        <end position="345"/>
    </location>
</feature>
<keyword evidence="2" id="KW-0472">Membrane</keyword>
<sequence>MEEELRKRVRHVTIAISLVAAVFLFGVIGYVLIEKWDVVDALFMTAMTLSTVGYGLPKPLDYNGYVFTTILIVIGISTYLYAIGVVTSFFLDGDLRKYTKTRRMRKMIDKMENHCIVMGGSEIGKYVVRQLAMRKQPFVFVTPTLSRIDEIKAIIVDLVKEDEFKYVVGDAMDEQTLEKAGIKTASTLVVTLSDDSLNVYVSLMARSINKSVKIISEADNVAAIKRLRYAGVDNVLSATEIVGSRMASLVLNPALQSFMDIVHQSGNIKLKMEEVLVNIKSPLIGKTLKEAAIREKTGLLVVAIQKGNEFKFNPDPSTTIEAGSVLIVIESEEKQSEKLREIVEK</sequence>
<comment type="caution">
    <text evidence="5">The sequence shown here is derived from an EMBL/GenBank/DDBJ whole genome shotgun (WGS) entry which is preliminary data.</text>
</comment>
<dbReference type="SUPFAM" id="SSF116726">
    <property type="entry name" value="TrkA C-terminal domain-like"/>
    <property type="match status" value="1"/>
</dbReference>
<evidence type="ECO:0000256" key="2">
    <source>
        <dbReference type="SAM" id="Phobius"/>
    </source>
</evidence>
<dbReference type="InterPro" id="IPR036291">
    <property type="entry name" value="NAD(P)-bd_dom_sf"/>
</dbReference>
<keyword evidence="5" id="KW-0813">Transport</keyword>
<dbReference type="GO" id="GO:0005886">
    <property type="term" value="C:plasma membrane"/>
    <property type="evidence" value="ECO:0007669"/>
    <property type="project" value="UniProtKB-SubCell"/>
</dbReference>
<dbReference type="Gene3D" id="3.30.70.1450">
    <property type="entry name" value="Regulator of K+ conductance, C-terminal domain"/>
    <property type="match status" value="1"/>
</dbReference>
<keyword evidence="5" id="KW-0407">Ion channel</keyword>
<dbReference type="EMBL" id="DTPE01000181">
    <property type="protein sequence ID" value="HGE75366.1"/>
    <property type="molecule type" value="Genomic_DNA"/>
</dbReference>
<dbReference type="Gene3D" id="1.10.287.70">
    <property type="match status" value="1"/>
</dbReference>
<feature type="transmembrane region" description="Helical" evidence="2">
    <location>
        <begin position="65"/>
        <end position="91"/>
    </location>
</feature>
<dbReference type="InterPro" id="IPR036721">
    <property type="entry name" value="RCK_C_sf"/>
</dbReference>
<gene>
    <name evidence="5" type="ORF">ENX73_04495</name>
</gene>
<dbReference type="SUPFAM" id="SSF81324">
    <property type="entry name" value="Voltage-gated potassium channels"/>
    <property type="match status" value="1"/>
</dbReference>
<evidence type="ECO:0000256" key="1">
    <source>
        <dbReference type="ARBA" id="ARBA00004651"/>
    </source>
</evidence>
<dbReference type="Pfam" id="PF07885">
    <property type="entry name" value="Ion_trans_2"/>
    <property type="match status" value="1"/>
</dbReference>
<dbReference type="AlphaFoldDB" id="A0A7V3REZ0"/>
<feature type="domain" description="RCK N-terminal" evidence="3">
    <location>
        <begin position="112"/>
        <end position="236"/>
    </location>
</feature>
<dbReference type="InterPro" id="IPR003148">
    <property type="entry name" value="RCK_N"/>
</dbReference>
<keyword evidence="2" id="KW-0812">Transmembrane</keyword>
<evidence type="ECO:0000259" key="4">
    <source>
        <dbReference type="PROSITE" id="PS51202"/>
    </source>
</evidence>
<dbReference type="PANTHER" id="PTHR43833">
    <property type="entry name" value="POTASSIUM CHANNEL PROTEIN 2-RELATED-RELATED"/>
    <property type="match status" value="1"/>
</dbReference>
<comment type="subcellular location">
    <subcellularLocation>
        <location evidence="1">Cell membrane</location>
        <topology evidence="1">Multi-pass membrane protein</topology>
    </subcellularLocation>
</comment>
<organism evidence="5">
    <name type="scientific">Mesoaciditoga lauensis</name>
    <dbReference type="NCBI Taxonomy" id="1495039"/>
    <lineage>
        <taxon>Bacteria</taxon>
        <taxon>Thermotogati</taxon>
        <taxon>Thermotogota</taxon>
        <taxon>Thermotogae</taxon>
        <taxon>Mesoaciditogales</taxon>
        <taxon>Mesoaciditogaceae</taxon>
        <taxon>Mesoaciditoga</taxon>
    </lineage>
</organism>
<dbReference type="Pfam" id="PF02080">
    <property type="entry name" value="TrkA_C"/>
    <property type="match status" value="1"/>
</dbReference>
<reference evidence="5" key="1">
    <citation type="journal article" date="2020" name="mSystems">
        <title>Genome- and Community-Level Interaction Insights into Carbon Utilization and Element Cycling Functions of Hydrothermarchaeota in Hydrothermal Sediment.</title>
        <authorList>
            <person name="Zhou Z."/>
            <person name="Liu Y."/>
            <person name="Xu W."/>
            <person name="Pan J."/>
            <person name="Luo Z.H."/>
            <person name="Li M."/>
        </authorList>
    </citation>
    <scope>NUCLEOTIDE SEQUENCE [LARGE SCALE GENOMIC DNA]</scope>
    <source>
        <strain evidence="5">SpSt-966</strain>
    </source>
</reference>
<protein>
    <submittedName>
        <fullName evidence="5">Potassium channel protein</fullName>
    </submittedName>
</protein>
<proteinExistence type="predicted"/>
<dbReference type="GO" id="GO:0008324">
    <property type="term" value="F:monoatomic cation transmembrane transporter activity"/>
    <property type="evidence" value="ECO:0007669"/>
    <property type="project" value="InterPro"/>
</dbReference>
<keyword evidence="2" id="KW-1133">Transmembrane helix</keyword>
<dbReference type="SUPFAM" id="SSF51735">
    <property type="entry name" value="NAD(P)-binding Rossmann-fold domains"/>
    <property type="match status" value="1"/>
</dbReference>
<evidence type="ECO:0000313" key="5">
    <source>
        <dbReference type="EMBL" id="HGE75366.1"/>
    </source>
</evidence>
<dbReference type="InterPro" id="IPR006037">
    <property type="entry name" value="RCK_C"/>
</dbReference>
<dbReference type="InterPro" id="IPR013099">
    <property type="entry name" value="K_chnl_dom"/>
</dbReference>
<dbReference type="Gene3D" id="3.40.50.720">
    <property type="entry name" value="NAD(P)-binding Rossmann-like Domain"/>
    <property type="match status" value="1"/>
</dbReference>
<dbReference type="PROSITE" id="PS51201">
    <property type="entry name" value="RCK_N"/>
    <property type="match status" value="1"/>
</dbReference>
<dbReference type="PANTHER" id="PTHR43833:SF9">
    <property type="entry name" value="POTASSIUM CHANNEL PROTEIN YUGO-RELATED"/>
    <property type="match status" value="1"/>
</dbReference>
<dbReference type="GO" id="GO:0006813">
    <property type="term" value="P:potassium ion transport"/>
    <property type="evidence" value="ECO:0007669"/>
    <property type="project" value="InterPro"/>
</dbReference>
<feature type="transmembrane region" description="Helical" evidence="2">
    <location>
        <begin position="12"/>
        <end position="33"/>
    </location>
</feature>
<dbReference type="Pfam" id="PF02254">
    <property type="entry name" value="TrkA_N"/>
    <property type="match status" value="1"/>
</dbReference>
<keyword evidence="5" id="KW-0406">Ion transport</keyword>
<dbReference type="PROSITE" id="PS51202">
    <property type="entry name" value="RCK_C"/>
    <property type="match status" value="1"/>
</dbReference>
<name>A0A7V3REZ0_9BACT</name>